<keyword evidence="3" id="KW-1185">Reference proteome</keyword>
<feature type="compositionally biased region" description="Polar residues" evidence="1">
    <location>
        <begin position="97"/>
        <end position="111"/>
    </location>
</feature>
<gene>
    <name evidence="2" type="ORF">KIN20_030415</name>
</gene>
<comment type="caution">
    <text evidence="2">The sequence shown here is derived from an EMBL/GenBank/DDBJ whole genome shotgun (WGS) entry which is preliminary data.</text>
</comment>
<organism evidence="2 3">
    <name type="scientific">Parelaphostrongylus tenuis</name>
    <name type="common">Meningeal worm</name>
    <dbReference type="NCBI Taxonomy" id="148309"/>
    <lineage>
        <taxon>Eukaryota</taxon>
        <taxon>Metazoa</taxon>
        <taxon>Ecdysozoa</taxon>
        <taxon>Nematoda</taxon>
        <taxon>Chromadorea</taxon>
        <taxon>Rhabditida</taxon>
        <taxon>Rhabditina</taxon>
        <taxon>Rhabditomorpha</taxon>
        <taxon>Strongyloidea</taxon>
        <taxon>Metastrongylidae</taxon>
        <taxon>Parelaphostrongylus</taxon>
    </lineage>
</organism>
<reference evidence="2" key="1">
    <citation type="submission" date="2021-06" db="EMBL/GenBank/DDBJ databases">
        <title>Parelaphostrongylus tenuis whole genome reference sequence.</title>
        <authorList>
            <person name="Garwood T.J."/>
            <person name="Larsen P.A."/>
            <person name="Fountain-Jones N.M."/>
            <person name="Garbe J.R."/>
            <person name="Macchietto M.G."/>
            <person name="Kania S.A."/>
            <person name="Gerhold R.W."/>
            <person name="Richards J.E."/>
            <person name="Wolf T.M."/>
        </authorList>
    </citation>
    <scope>NUCLEOTIDE SEQUENCE</scope>
    <source>
        <strain evidence="2">MNPRO001-30</strain>
        <tissue evidence="2">Meninges</tissue>
    </source>
</reference>
<sequence length="127" mass="14485">MRPNKNLEIHNTQPSLTSFLSDLWNEFHQLKRTLLPIKLQQKSQSSVLLVQPFRDCLQSHIRVSELPPSSSVADAPYSPTLYQKGKKNNDNYYPRSSAKNQQASRSAQNATPWALNQKCSDVPLQLH</sequence>
<proteinExistence type="predicted"/>
<dbReference type="AlphaFoldDB" id="A0AAD5WGG0"/>
<accession>A0AAD5WGG0</accession>
<evidence type="ECO:0000313" key="2">
    <source>
        <dbReference type="EMBL" id="KAJ1369036.1"/>
    </source>
</evidence>
<feature type="region of interest" description="Disordered" evidence="1">
    <location>
        <begin position="65"/>
        <end position="112"/>
    </location>
</feature>
<protein>
    <submittedName>
        <fullName evidence="2">Uncharacterized protein</fullName>
    </submittedName>
</protein>
<evidence type="ECO:0000313" key="3">
    <source>
        <dbReference type="Proteomes" id="UP001196413"/>
    </source>
</evidence>
<dbReference type="Proteomes" id="UP001196413">
    <property type="component" value="Unassembled WGS sequence"/>
</dbReference>
<dbReference type="EMBL" id="JAHQIW010006392">
    <property type="protein sequence ID" value="KAJ1369036.1"/>
    <property type="molecule type" value="Genomic_DNA"/>
</dbReference>
<name>A0AAD5WGG0_PARTN</name>
<evidence type="ECO:0000256" key="1">
    <source>
        <dbReference type="SAM" id="MobiDB-lite"/>
    </source>
</evidence>